<gene>
    <name evidence="1" type="ORF">J4P68_0023480</name>
</gene>
<evidence type="ECO:0000313" key="1">
    <source>
        <dbReference type="EMBL" id="UGY00278.1"/>
    </source>
</evidence>
<reference evidence="1 2" key="1">
    <citation type="journal article" date="2021" name="Int. J. Syst. Evol. Microbiol.">
        <title>Bradyrhizobium septentrionale sp. nov. (sv. septentrionale) and Bradyrhizobium quebecense sp. nov. (sv. septentrionale) associated with legumes native to Canada possess rearranged symbiosis genes and numerous insertion sequences.</title>
        <authorList>
            <person name="Bromfield E.S.P."/>
            <person name="Cloutier S."/>
        </authorList>
    </citation>
    <scope>NUCLEOTIDE SEQUENCE [LARGE SCALE GENOMIC DNA]</scope>
    <source>
        <strain evidence="1 2">12S5</strain>
    </source>
</reference>
<proteinExistence type="predicted"/>
<dbReference type="Proteomes" id="UP000692816">
    <property type="component" value="Chromosome"/>
</dbReference>
<accession>A0ACD3V1S0</accession>
<dbReference type="EMBL" id="CP088282">
    <property type="protein sequence ID" value="UGY00278.1"/>
    <property type="molecule type" value="Genomic_DNA"/>
</dbReference>
<sequence length="113" mass="12502">MDKTQRDRTIGLLCLVVTAFGWALNWPLMKLLLQQWPPLFARGLAGTCAAVILGTLALARGRSLAVPREALPRLLFASFTNVGWALRPPKEPTFTRRVLLKRELGHAQGDRAA</sequence>
<protein>
    <submittedName>
        <fullName evidence="1">DMT family transporter</fullName>
    </submittedName>
</protein>
<evidence type="ECO:0000313" key="2">
    <source>
        <dbReference type="Proteomes" id="UP000692816"/>
    </source>
</evidence>
<name>A0ACD3V1S0_9BRAD</name>
<keyword evidence="2" id="KW-1185">Reference proteome</keyword>
<organism evidence="1 2">
    <name type="scientific">Bradyrhizobium quebecense</name>
    <dbReference type="NCBI Taxonomy" id="2748629"/>
    <lineage>
        <taxon>Bacteria</taxon>
        <taxon>Pseudomonadati</taxon>
        <taxon>Pseudomonadota</taxon>
        <taxon>Alphaproteobacteria</taxon>
        <taxon>Hyphomicrobiales</taxon>
        <taxon>Nitrobacteraceae</taxon>
        <taxon>Bradyrhizobium</taxon>
    </lineage>
</organism>